<feature type="transmembrane region" description="Helical" evidence="12">
    <location>
        <begin position="7"/>
        <end position="29"/>
    </location>
</feature>
<comment type="caution">
    <text evidence="13">The sequence shown here is derived from an EMBL/GenBank/DDBJ whole genome shotgun (WGS) entry which is preliminary data.</text>
</comment>
<name>A0ABU7GE68_9SPHN</name>
<evidence type="ECO:0000313" key="13">
    <source>
        <dbReference type="EMBL" id="MEE1877148.1"/>
    </source>
</evidence>
<feature type="transmembrane region" description="Helical" evidence="12">
    <location>
        <begin position="41"/>
        <end position="62"/>
    </location>
</feature>
<evidence type="ECO:0000256" key="1">
    <source>
        <dbReference type="ARBA" id="ARBA00002096"/>
    </source>
</evidence>
<keyword evidence="8 12" id="KW-0812">Transmembrane</keyword>
<reference evidence="13 14" key="1">
    <citation type="submission" date="2024-01" db="EMBL/GenBank/DDBJ databases">
        <title>The genome sequence of Erythrobacteraceae sp. strain 1XM1-14.</title>
        <authorList>
            <person name="Liu Y."/>
        </authorList>
    </citation>
    <scope>NUCLEOTIDE SEQUENCE [LARGE SCALE GENOMIC DNA]</scope>
    <source>
        <strain evidence="13 14">1XM1-14</strain>
    </source>
</reference>
<evidence type="ECO:0000256" key="2">
    <source>
        <dbReference type="ARBA" id="ARBA00004141"/>
    </source>
</evidence>
<evidence type="ECO:0000256" key="3">
    <source>
        <dbReference type="ARBA" id="ARBA00010631"/>
    </source>
</evidence>
<feature type="transmembrane region" description="Helical" evidence="12">
    <location>
        <begin position="195"/>
        <end position="214"/>
    </location>
</feature>
<dbReference type="EC" id="2.1.1.334" evidence="4"/>
<dbReference type="InterPro" id="IPR033580">
    <property type="entry name" value="Nurim-like"/>
</dbReference>
<feature type="transmembrane region" description="Helical" evidence="12">
    <location>
        <begin position="170"/>
        <end position="189"/>
    </location>
</feature>
<dbReference type="PANTHER" id="PTHR31040:SF1">
    <property type="entry name" value="NURIM"/>
    <property type="match status" value="1"/>
</dbReference>
<proteinExistence type="inferred from homology"/>
<evidence type="ECO:0000256" key="12">
    <source>
        <dbReference type="SAM" id="Phobius"/>
    </source>
</evidence>
<dbReference type="Proteomes" id="UP001343492">
    <property type="component" value="Unassembled WGS sequence"/>
</dbReference>
<evidence type="ECO:0000256" key="4">
    <source>
        <dbReference type="ARBA" id="ARBA00012149"/>
    </source>
</evidence>
<gene>
    <name evidence="13" type="ORF">VRS74_05555</name>
</gene>
<dbReference type="EMBL" id="JAZDQV010000004">
    <property type="protein sequence ID" value="MEE1877148.1"/>
    <property type="molecule type" value="Genomic_DNA"/>
</dbReference>
<comment type="function">
    <text evidence="1">Catalyzes the methylation of methanethiol (MeSH) to yield dimethylsulphide (DMS).</text>
</comment>
<feature type="transmembrane region" description="Helical" evidence="12">
    <location>
        <begin position="83"/>
        <end position="101"/>
    </location>
</feature>
<dbReference type="Gene3D" id="1.20.120.1630">
    <property type="match status" value="1"/>
</dbReference>
<dbReference type="InterPro" id="IPR054700">
    <property type="entry name" value="MddA"/>
</dbReference>
<organism evidence="13 14">
    <name type="scientific">Altererythrobacter litoralis</name>
    <dbReference type="NCBI Taxonomy" id="3113904"/>
    <lineage>
        <taxon>Bacteria</taxon>
        <taxon>Pseudomonadati</taxon>
        <taxon>Pseudomonadota</taxon>
        <taxon>Alphaproteobacteria</taxon>
        <taxon>Sphingomonadales</taxon>
        <taxon>Erythrobacteraceae</taxon>
        <taxon>Altererythrobacter</taxon>
    </lineage>
</organism>
<evidence type="ECO:0000256" key="10">
    <source>
        <dbReference type="ARBA" id="ARBA00023136"/>
    </source>
</evidence>
<keyword evidence="5" id="KW-0489">Methyltransferase</keyword>
<keyword evidence="6" id="KW-0808">Transferase</keyword>
<evidence type="ECO:0000256" key="6">
    <source>
        <dbReference type="ARBA" id="ARBA00022679"/>
    </source>
</evidence>
<evidence type="ECO:0000256" key="11">
    <source>
        <dbReference type="ARBA" id="ARBA00048134"/>
    </source>
</evidence>
<comment type="similarity">
    <text evidence="3">Belongs to the nurim family.</text>
</comment>
<comment type="subcellular location">
    <subcellularLocation>
        <location evidence="2">Membrane</location>
        <topology evidence="2">Multi-pass membrane protein</topology>
    </subcellularLocation>
</comment>
<dbReference type="PANTHER" id="PTHR31040">
    <property type="entry name" value="NURIM"/>
    <property type="match status" value="1"/>
</dbReference>
<comment type="catalytic activity">
    <reaction evidence="11">
        <text>methanethiol + S-adenosyl-L-methionine = dimethyl sulfide + S-adenosyl-L-homocysteine + H(+)</text>
        <dbReference type="Rhea" id="RHEA:50428"/>
        <dbReference type="ChEBI" id="CHEBI:15378"/>
        <dbReference type="ChEBI" id="CHEBI:16007"/>
        <dbReference type="ChEBI" id="CHEBI:17437"/>
        <dbReference type="ChEBI" id="CHEBI:57856"/>
        <dbReference type="ChEBI" id="CHEBI:59789"/>
        <dbReference type="EC" id="2.1.1.334"/>
    </reaction>
</comment>
<evidence type="ECO:0000256" key="8">
    <source>
        <dbReference type="ARBA" id="ARBA00022692"/>
    </source>
</evidence>
<keyword evidence="14" id="KW-1185">Reference proteome</keyword>
<dbReference type="RefSeq" id="WP_354144257.1">
    <property type="nucleotide sequence ID" value="NZ_JAZDQV010000004.1"/>
</dbReference>
<keyword evidence="9 12" id="KW-1133">Transmembrane helix</keyword>
<protein>
    <recommendedName>
        <fullName evidence="4">methanethiol S-methyltransferase</fullName>
        <ecNumber evidence="4">2.1.1.334</ecNumber>
    </recommendedName>
</protein>
<keyword evidence="10 12" id="KW-0472">Membrane</keyword>
<feature type="transmembrane region" description="Helical" evidence="12">
    <location>
        <begin position="121"/>
        <end position="141"/>
    </location>
</feature>
<dbReference type="NCBIfam" id="NF045656">
    <property type="entry name" value="MeththiolMtaseMddA"/>
    <property type="match status" value="1"/>
</dbReference>
<evidence type="ECO:0000313" key="14">
    <source>
        <dbReference type="Proteomes" id="UP001343492"/>
    </source>
</evidence>
<accession>A0ABU7GE68</accession>
<evidence type="ECO:0000256" key="5">
    <source>
        <dbReference type="ARBA" id="ARBA00022603"/>
    </source>
</evidence>
<keyword evidence="7" id="KW-0949">S-adenosyl-L-methionine</keyword>
<evidence type="ECO:0000256" key="7">
    <source>
        <dbReference type="ARBA" id="ARBA00022691"/>
    </source>
</evidence>
<evidence type="ECO:0000256" key="9">
    <source>
        <dbReference type="ARBA" id="ARBA00022989"/>
    </source>
</evidence>
<sequence>MGRLVIMALALVCYAAFFASFVYLVGWVGGFEFMPTHVDNGLSAAPATAALINIGLIALFGIQHSVMARPGFKAAWTKMIPAAAERSIYCLVTALVLVVLFRFWHPIEGTIWSVQNETARMAIWAMFWLGWGILFISTWLLNHFELFGLQQAWLNLTGKQEAPPKMRTPLFYKFVRHPLYTGFFIAFWAAPDMSYSHLLAAVGFTIYIMIGISYEERDLLAVFGQQYADYRKRVGAFIPGIGKAG</sequence>